<reference evidence="11 12" key="1">
    <citation type="submission" date="2019-09" db="EMBL/GenBank/DDBJ databases">
        <title>Bird 10,000 Genomes (B10K) Project - Family phase.</title>
        <authorList>
            <person name="Zhang G."/>
        </authorList>
    </citation>
    <scope>NUCLEOTIDE SEQUENCE [LARGE SCALE GENOMIC DNA]</scope>
    <source>
        <strain evidence="11">B10K-CU-031-11</strain>
        <tissue evidence="11">Muscle</tissue>
    </source>
</reference>
<dbReference type="Proteomes" id="UP000569728">
    <property type="component" value="Unassembled WGS sequence"/>
</dbReference>
<evidence type="ECO:0000256" key="3">
    <source>
        <dbReference type="ARBA" id="ARBA00023157"/>
    </source>
</evidence>
<feature type="disulfide bond" evidence="9">
    <location>
        <begin position="1045"/>
        <end position="1055"/>
    </location>
</feature>
<keyword evidence="4" id="KW-0675">Receptor</keyword>
<gene>
    <name evidence="11" type="primary">Dmbt1_5</name>
    <name evidence="11" type="ORF">OCEOCE_R01457</name>
</gene>
<keyword evidence="3 9" id="KW-1015">Disulfide bond</keyword>
<name>A0A7K8ULT6_OCEOC</name>
<protein>
    <recommendedName>
        <fullName evidence="8">Soluble scavenger receptor cysteine-rich domain-containing protein SSC5D</fullName>
    </recommendedName>
</protein>
<proteinExistence type="predicted"/>
<feature type="domain" description="SRCR" evidence="10">
    <location>
        <begin position="647"/>
        <end position="747"/>
    </location>
</feature>
<dbReference type="Gene3D" id="3.10.250.10">
    <property type="entry name" value="SRCR-like domain"/>
    <property type="match status" value="20"/>
</dbReference>
<feature type="domain" description="SRCR" evidence="10">
    <location>
        <begin position="1189"/>
        <end position="1289"/>
    </location>
</feature>
<dbReference type="InterPro" id="IPR001190">
    <property type="entry name" value="SRCR"/>
</dbReference>
<feature type="disulfide bond" evidence="9">
    <location>
        <begin position="467"/>
        <end position="528"/>
    </location>
</feature>
<evidence type="ECO:0000313" key="11">
    <source>
        <dbReference type="EMBL" id="NXF55140.1"/>
    </source>
</evidence>
<dbReference type="EMBL" id="VWZA01003777">
    <property type="protein sequence ID" value="NXF55140.1"/>
    <property type="molecule type" value="Genomic_DNA"/>
</dbReference>
<feature type="disulfide bond" evidence="9">
    <location>
        <begin position="1368"/>
        <end position="1378"/>
    </location>
</feature>
<feature type="disulfide bond" evidence="9">
    <location>
        <begin position="716"/>
        <end position="726"/>
    </location>
</feature>
<feature type="disulfide bond" evidence="9">
    <location>
        <begin position="1973"/>
        <end position="2037"/>
    </location>
</feature>
<evidence type="ECO:0000256" key="6">
    <source>
        <dbReference type="ARBA" id="ARBA00058074"/>
    </source>
</evidence>
<feature type="disulfide bond" evidence="9">
    <location>
        <begin position="1227"/>
        <end position="1288"/>
    </location>
</feature>
<dbReference type="GO" id="GO:0016020">
    <property type="term" value="C:membrane"/>
    <property type="evidence" value="ECO:0007669"/>
    <property type="project" value="InterPro"/>
</dbReference>
<feature type="disulfide bond" evidence="9">
    <location>
        <begin position="183"/>
        <end position="193"/>
    </location>
</feature>
<feature type="disulfide bond" evidence="9">
    <location>
        <begin position="454"/>
        <end position="518"/>
    </location>
</feature>
<feature type="disulfide bond" evidence="9">
    <location>
        <begin position="2096"/>
        <end position="2157"/>
    </location>
</feature>
<feature type="disulfide bond" evidence="9">
    <location>
        <begin position="1645"/>
        <end position="1709"/>
    </location>
</feature>
<evidence type="ECO:0000256" key="9">
    <source>
        <dbReference type="PROSITE-ProRule" id="PRU00196"/>
    </source>
</evidence>
<evidence type="ECO:0000256" key="5">
    <source>
        <dbReference type="ARBA" id="ARBA00023180"/>
    </source>
</evidence>
<feature type="domain" description="SRCR" evidence="10">
    <location>
        <begin position="1409"/>
        <end position="1506"/>
    </location>
</feature>
<feature type="disulfide bond" evidence="9">
    <location>
        <begin position="672"/>
        <end position="736"/>
    </location>
</feature>
<feature type="disulfide bond" evidence="9">
    <location>
        <begin position="572"/>
        <end position="633"/>
    </location>
</feature>
<dbReference type="FunFam" id="3.10.250.10:FF:000007">
    <property type="entry name" value="Soluble scavenger receptor cysteine-rich domain-containing protein SSC5D"/>
    <property type="match status" value="10"/>
</dbReference>
<feature type="disulfide bond" evidence="9">
    <location>
        <begin position="1119"/>
        <end position="1180"/>
    </location>
</feature>
<feature type="disulfide bond" evidence="9">
    <location>
        <begin position="603"/>
        <end position="613"/>
    </location>
</feature>
<feature type="disulfide bond" evidence="9">
    <location>
        <begin position="904"/>
        <end position="965"/>
    </location>
</feature>
<feature type="disulfide bond" evidence="9">
    <location>
        <begin position="1324"/>
        <end position="1388"/>
    </location>
</feature>
<feature type="disulfide bond" evidence="9">
    <location>
        <begin position="393"/>
        <end position="403"/>
    </location>
</feature>
<comment type="caution">
    <text evidence="11">The sequence shown here is derived from an EMBL/GenBank/DDBJ whole genome shotgun (WGS) entry which is preliminary data.</text>
</comment>
<feature type="disulfide bond" evidence="9">
    <location>
        <begin position="2017"/>
        <end position="2027"/>
    </location>
</feature>
<organism evidence="11 12">
    <name type="scientific">Oceanites oceanicus</name>
    <name type="common">Wilson's storm petrel</name>
    <name type="synonym">Procellaria oceanica</name>
    <dbReference type="NCBI Taxonomy" id="79653"/>
    <lineage>
        <taxon>Eukaryota</taxon>
        <taxon>Metazoa</taxon>
        <taxon>Chordata</taxon>
        <taxon>Craniata</taxon>
        <taxon>Vertebrata</taxon>
        <taxon>Euteleostomi</taxon>
        <taxon>Archelosauria</taxon>
        <taxon>Archosauria</taxon>
        <taxon>Dinosauria</taxon>
        <taxon>Saurischia</taxon>
        <taxon>Theropoda</taxon>
        <taxon>Coelurosauria</taxon>
        <taxon>Aves</taxon>
        <taxon>Neognathae</taxon>
        <taxon>Neoaves</taxon>
        <taxon>Aequornithes</taxon>
        <taxon>Procellariiformes</taxon>
        <taxon>Hydrobatidae</taxon>
        <taxon>Oceanites</taxon>
    </lineage>
</organism>
<keyword evidence="12" id="KW-1185">Reference proteome</keyword>
<feature type="disulfide bond" evidence="9">
    <location>
        <begin position="1876"/>
        <end position="1937"/>
    </location>
</feature>
<feature type="disulfide bond" evidence="9">
    <location>
        <begin position="244"/>
        <end position="308"/>
    </location>
</feature>
<feature type="disulfide bond" evidence="9">
    <location>
        <begin position="891"/>
        <end position="955"/>
    </location>
</feature>
<feature type="domain" description="SRCR" evidence="10">
    <location>
        <begin position="1081"/>
        <end position="1181"/>
    </location>
</feature>
<feature type="disulfide bond" evidence="9">
    <location>
        <begin position="685"/>
        <end position="746"/>
    </location>
</feature>
<feature type="domain" description="SRCR" evidence="10">
    <location>
        <begin position="976"/>
        <end position="1076"/>
    </location>
</feature>
<feature type="disulfide bond" evidence="9">
    <location>
        <begin position="1106"/>
        <end position="1170"/>
    </location>
</feature>
<feature type="disulfide bond" evidence="9">
    <location>
        <begin position="1689"/>
        <end position="1699"/>
    </location>
</feature>
<feature type="disulfide bond" evidence="9">
    <location>
        <begin position="2083"/>
        <end position="2147"/>
    </location>
</feature>
<evidence type="ECO:0000313" key="12">
    <source>
        <dbReference type="Proteomes" id="UP000569728"/>
    </source>
</evidence>
<feature type="domain" description="SRCR" evidence="10">
    <location>
        <begin position="1299"/>
        <end position="1399"/>
    </location>
</feature>
<comment type="caution">
    <text evidence="9">Lacks conserved residue(s) required for the propagation of feature annotation.</text>
</comment>
<feature type="disulfide bond" evidence="9">
    <location>
        <begin position="1766"/>
        <end position="1827"/>
    </location>
</feature>
<feature type="disulfide bond" evidence="9">
    <location>
        <begin position="29"/>
        <end position="93"/>
    </location>
</feature>
<feature type="disulfide bond" evidence="9">
    <location>
        <begin position="793"/>
        <end position="854"/>
    </location>
</feature>
<feature type="disulfide bond" evidence="9">
    <location>
        <begin position="1258"/>
        <end position="1268"/>
    </location>
</feature>
<feature type="disulfide bond" evidence="9">
    <location>
        <begin position="559"/>
        <end position="623"/>
    </location>
</feature>
<feature type="disulfide bond" evidence="9">
    <location>
        <begin position="349"/>
        <end position="413"/>
    </location>
</feature>
<feature type="disulfide bond" evidence="9">
    <location>
        <begin position="139"/>
        <end position="203"/>
    </location>
</feature>
<feature type="domain" description="SRCR" evidence="10">
    <location>
        <begin position="1511"/>
        <end position="1610"/>
    </location>
</feature>
<feature type="disulfide bond" evidence="9">
    <location>
        <begin position="1797"/>
        <end position="1807"/>
    </location>
</feature>
<dbReference type="FunFam" id="3.10.250.10:FF:000001">
    <property type="entry name" value="Lysyl oxidase 4 isoform X1"/>
    <property type="match status" value="2"/>
</dbReference>
<dbReference type="PROSITE" id="PS50287">
    <property type="entry name" value="SRCR_2"/>
    <property type="match status" value="20"/>
</dbReference>
<feature type="disulfide bond" evidence="9">
    <location>
        <begin position="1753"/>
        <end position="1817"/>
    </location>
</feature>
<feature type="disulfide bond" evidence="9">
    <location>
        <begin position="1986"/>
        <end position="2047"/>
    </location>
</feature>
<feature type="domain" description="SRCR" evidence="10">
    <location>
        <begin position="324"/>
        <end position="424"/>
    </location>
</feature>
<feature type="disulfide bond" evidence="9">
    <location>
        <begin position="780"/>
        <end position="844"/>
    </location>
</feature>
<evidence type="ECO:0000256" key="8">
    <source>
        <dbReference type="ARBA" id="ARBA00069168"/>
    </source>
</evidence>
<feature type="disulfide bond" evidence="9">
    <location>
        <begin position="1579"/>
        <end position="1589"/>
    </location>
</feature>
<evidence type="ECO:0000256" key="1">
    <source>
        <dbReference type="ARBA" id="ARBA00022729"/>
    </source>
</evidence>
<feature type="disulfide bond" evidence="9">
    <location>
        <begin position="73"/>
        <end position="83"/>
    </location>
</feature>
<dbReference type="FunFam" id="3.10.250.10:FF:000002">
    <property type="entry name" value="Scavenger receptor cysteine-rich type 1 protein M130"/>
    <property type="match status" value="1"/>
</dbReference>
<feature type="domain" description="SRCR" evidence="10">
    <location>
        <begin position="1838"/>
        <end position="1938"/>
    </location>
</feature>
<feature type="non-terminal residue" evidence="11">
    <location>
        <position position="2158"/>
    </location>
</feature>
<feature type="disulfide bond" evidence="9">
    <location>
        <begin position="362"/>
        <end position="423"/>
    </location>
</feature>
<evidence type="ECO:0000256" key="4">
    <source>
        <dbReference type="ARBA" id="ARBA00023170"/>
    </source>
</evidence>
<evidence type="ECO:0000256" key="7">
    <source>
        <dbReference type="ARBA" id="ARBA00064153"/>
    </source>
</evidence>
<feature type="domain" description="SRCR" evidence="10">
    <location>
        <begin position="1948"/>
        <end position="2048"/>
    </location>
</feature>
<comment type="subunit">
    <text evidence="7">Interacts with LGALS1 and laminin.</text>
</comment>
<feature type="disulfide bond" evidence="9">
    <location>
        <begin position="1658"/>
        <end position="1719"/>
    </location>
</feature>
<feature type="disulfide bond" evidence="9">
    <location>
        <begin position="1001"/>
        <end position="1065"/>
    </location>
</feature>
<dbReference type="Pfam" id="PF00530">
    <property type="entry name" value="SRCR"/>
    <property type="match status" value="20"/>
</dbReference>
<keyword evidence="5" id="KW-0325">Glycoprotein</keyword>
<feature type="disulfide bond" evidence="9">
    <location>
        <begin position="498"/>
        <end position="508"/>
    </location>
</feature>
<feature type="disulfide bond" evidence="9">
    <location>
        <begin position="935"/>
        <end position="945"/>
    </location>
</feature>
<evidence type="ECO:0000259" key="10">
    <source>
        <dbReference type="PROSITE" id="PS50287"/>
    </source>
</evidence>
<feature type="disulfide bond" evidence="9">
    <location>
        <begin position="152"/>
        <end position="213"/>
    </location>
</feature>
<feature type="disulfide bond" evidence="9">
    <location>
        <begin position="2127"/>
        <end position="2137"/>
    </location>
</feature>
<accession>A0A7K8ULT6</accession>
<keyword evidence="1" id="KW-0732">Signal</keyword>
<feature type="domain" description="SRCR" evidence="10">
    <location>
        <begin position="866"/>
        <end position="966"/>
    </location>
</feature>
<dbReference type="PANTHER" id="PTHR19331">
    <property type="entry name" value="SCAVENGER RECEPTOR DOMAIN-CONTAINING"/>
    <property type="match status" value="1"/>
</dbReference>
<feature type="domain" description="SRCR" evidence="10">
    <location>
        <begin position="534"/>
        <end position="634"/>
    </location>
</feature>
<feature type="disulfide bond" evidence="9">
    <location>
        <begin position="257"/>
        <end position="318"/>
    </location>
</feature>
<comment type="function">
    <text evidence="6">Binds to extracellular matrix proteins. Binds to pathogen-associated molecular patterns (PAMPs) present on the cell walls of Gram-positive and Gram-negative bacteria and fungi, behaving as a pattern recognition receptor (PRR). Induces bacterial and fungal aggregation and subsequent inhibition of PAMP-induced cytokine release. Does not possess intrinsic bactericidal activity. May play a role in the innate defense and homeostasis of certain epithelial surfaces.</text>
</comment>
<feature type="disulfide bond" evidence="9">
    <location>
        <begin position="824"/>
        <end position="834"/>
    </location>
</feature>
<dbReference type="InterPro" id="IPR036772">
    <property type="entry name" value="SRCR-like_dom_sf"/>
</dbReference>
<keyword evidence="2" id="KW-0677">Repeat</keyword>
<evidence type="ECO:0000256" key="2">
    <source>
        <dbReference type="ARBA" id="ARBA00022737"/>
    </source>
</evidence>
<dbReference type="SUPFAM" id="SSF56487">
    <property type="entry name" value="SRCR-like"/>
    <property type="match status" value="20"/>
</dbReference>
<feature type="disulfide bond" evidence="9">
    <location>
        <begin position="288"/>
        <end position="298"/>
    </location>
</feature>
<dbReference type="SMART" id="SM00202">
    <property type="entry name" value="SR"/>
    <property type="match status" value="20"/>
</dbReference>
<feature type="domain" description="SRCR" evidence="10">
    <location>
        <begin position="755"/>
        <end position="855"/>
    </location>
</feature>
<feature type="disulfide bond" evidence="9">
    <location>
        <begin position="42"/>
        <end position="103"/>
    </location>
</feature>
<feature type="disulfide bond" evidence="9">
    <location>
        <begin position="1150"/>
        <end position="1160"/>
    </location>
</feature>
<feature type="non-terminal residue" evidence="11">
    <location>
        <position position="1"/>
    </location>
</feature>
<feature type="disulfide bond" evidence="9">
    <location>
        <begin position="1475"/>
        <end position="1485"/>
    </location>
</feature>
<dbReference type="PROSITE" id="PS00420">
    <property type="entry name" value="SRCR_1"/>
    <property type="match status" value="18"/>
</dbReference>
<feature type="domain" description="SRCR" evidence="10">
    <location>
        <begin position="2058"/>
        <end position="2158"/>
    </location>
</feature>
<feature type="domain" description="SRCR" evidence="10">
    <location>
        <begin position="4"/>
        <end position="104"/>
    </location>
</feature>
<feature type="domain" description="SRCR" evidence="10">
    <location>
        <begin position="1620"/>
        <end position="1720"/>
    </location>
</feature>
<dbReference type="FunFam" id="3.10.250.10:FF:000006">
    <property type="entry name" value="neurotrypsin isoform X2"/>
    <property type="match status" value="7"/>
</dbReference>
<feature type="disulfide bond" evidence="9">
    <location>
        <begin position="1907"/>
        <end position="1917"/>
    </location>
</feature>
<feature type="domain" description="SRCR" evidence="10">
    <location>
        <begin position="219"/>
        <end position="319"/>
    </location>
</feature>
<feature type="domain" description="SRCR" evidence="10">
    <location>
        <begin position="1728"/>
        <end position="1828"/>
    </location>
</feature>
<feature type="disulfide bond" evidence="9">
    <location>
        <begin position="1337"/>
        <end position="1398"/>
    </location>
</feature>
<feature type="disulfide bond" evidence="9">
    <location>
        <begin position="1214"/>
        <end position="1278"/>
    </location>
</feature>
<feature type="disulfide bond" evidence="9">
    <location>
        <begin position="1863"/>
        <end position="1927"/>
    </location>
</feature>
<dbReference type="PRINTS" id="PR00258">
    <property type="entry name" value="SPERACTRCPTR"/>
</dbReference>
<feature type="domain" description="SRCR" evidence="10">
    <location>
        <begin position="429"/>
        <end position="529"/>
    </location>
</feature>
<dbReference type="OrthoDB" id="536948at2759"/>
<feature type="domain" description="SRCR" evidence="10">
    <location>
        <begin position="114"/>
        <end position="214"/>
    </location>
</feature>
<dbReference type="PANTHER" id="PTHR19331:SF487">
    <property type="entry name" value="SOLUBLE SCAVENGER RECEPTOR CYSTEINE-RICH DOMAIN-CONTAINING PROTEIN SSC5D"/>
    <property type="match status" value="1"/>
</dbReference>
<sequence>PADVRLVNGPDSCTGRLEVFYNGTWGTVCDDHWDLDGARVVCRQLGCGTALSAVGGARYGRGADPIWLDNVRCAGTEAALSECQARPWGAHNCGHGEDASVVCSGAPTPGLARTRLVDGSSFCSGRVEVLHNGEWGTVCDDNWSLTDAEVVCREVGCGQALSALFGAAFGQGSDPIWLDEVTCAGTEAALSLCQASSWGSHNCNHGEDAGVECTEPTQVRLVNGSSRCSGRVEVHHNQQWGTVCDDSWDLSDAEVVCRQLGCGLAMSAPGRAPFGQAHGPIWLDDVNCTGTEGAITECSFKPWGAHNCEHGEDAGVVCSDPMALRLVDGPRRCAGRVEVLHQQQWGTVCDDGWDLRDAEVVCWQLGCGAAVAAPGSAHFGRGRDSIWLDEVNCTGTESALSECGAKPKGVHKCHHGEDAGAVCSDPTEVRLVNGSNRCAGRVEVLHNQRWGSVCDDGWDLDDAEVVCRQLGCGTAVAAPPRAEFGAGYEPIWLDDVNCTGAEAALSECRARPWGESNCNHREDASVVCLGPAQLRLVNGSSHCSGRVEVLHNQQWGTVCDNGWDLSDAEVVCRQLGCGVAMSAPGSAQFGPGSNHIWLADVECTGAEATLSECRSRIREPINCHHGEDAGVVCSGCLLCPVSDPAAVRLVNGSSLCAGRVEVLHMHQWGTVCDDSWDEEDAMVVCRQLGCGTVVSAPGAARFGQGRNAIWLDDVNCTGREDTLSECLARPWGTHNCDHGEDAGVVCSGNMANVELRLVNGPNRCSGRVEVMHNHQWGTVCDDDWSFLDASVVCRQLGCGTVVSVYGAAYFGQGSGPIWLDNVQCSGTEAALSECLARPWGVNNCDHGEDASVVCTAGTATNAPARLRLENGPGHCAGRVEVLHQHQWGTVCDNGWSLAEAAVVCRQLGCGTAVSAPGSAHFGQGSGRIWLDNVNCTGTEAALSECQTRPWGSNSCDHREDAGVVCSDTDTSGQRPLRLANGSNSCLGRVEVFHDHKWGTVCDDTWDLHDAAVVCRQLGCGMALSALDSAHFGPGSDPIWLDNIHCKGTESTLSECELSNWGEHNCGHSEDAGVVITALGTLQLVNGPNRCAGRVEVLHNHMWGTVCDDGWDLADVTVVCRQLGCGTALSATSGARFGRGHDPIWLDEVNCTGTEDTLFDCQANAWGDNNCFHGEDAGVICSGNSEGDQVRLVNYGSRCAGRVEVLHNKQWGTVCDDNWDLLDAEVVCRQLDCGRALSAPGGGQFGRGNGIIWMDETKCTGMESMLSACRGRPWGINNCYHGEDAGVVCSGSDVSRFAPVRLVNGPGHCAGRVEVFYNEEWGTVCDDNWDFADAKVVCRQLDCGMVVSAPCRARFGWGQGPIWLDDVDCTGTEAALSQCRSKGWGIHACEHGEDASVVCSGSGISDLGSLRLVNGSDACSGKVEVFHDQRWGGICTDGWDLAEAHVVCRQLGCGAAHSAMGFVTGDGLIWVDAVECTGTEGALFECKVKLWGVESCKSRRHAGVSCSAAAALRLVNGPHRCAGRVEVFHNQQWGTVCDDGWDLKDAAVVCRQLGCGMAMSAPGLGFGQGSGPIWLDGVSCLGTEATLAECPVKPWGHHACNHMEDASVVCSGSGIASMLRLRLVGGLSECAGRVEVFYNNEWGTVCDDRWDLSDAAVVCRQLGCGVALSAPGSAQFGWGAGPIWLDDVSCTGKEIDFSECQANMWGIHNCHHREDAGVVCAGNSSSADLRLVDGPHRCTGRVEVLNAGQWGTVCDDGWDLNDAAVVCRQLGCGRAEAAPGRARFGQGTGRIWLDDVACAGSEDALAQCQARPWGQSNCNHGEDASVVCSGAGATNTSTVRLVGGPHRCAGRVEVFHNKQWGTVCDDGWDLSDAAVVCRQLGCGVAVAAPTGSSFGRGLDPIWLDRVACAGGENALVECRARPWGINSCTHEEDAGVVCSDLARAEVAEVRLAEGPNRCGGRVEVLHAGQWGTICDDGWDLNDAAVVCRQLGCGRAMAAHGRAHFGQGMGHIWLDDMSCTGSEDNLAQCRARPWGQSNCHHGEDAGVVCSDANVTEEAQVRLANGPNRCAGRVEVLHEEQWGTVCDDSWDLKDAKVVCRQLGCGTAVSALGQAHFGQGLDPIWLDDVECTGTETTFSQCSLSSWGLHNCNHEEDAGVVCS</sequence>